<feature type="signal peptide" evidence="10">
    <location>
        <begin position="1"/>
        <end position="19"/>
    </location>
</feature>
<dbReference type="Gene3D" id="3.40.50.1820">
    <property type="entry name" value="alpha/beta hydrolase"/>
    <property type="match status" value="1"/>
</dbReference>
<comment type="catalytic activity">
    <reaction evidence="9">
        <text>feruloyl-polysaccharide + H2O = ferulate + polysaccharide.</text>
        <dbReference type="EC" id="3.1.1.73"/>
    </reaction>
</comment>
<feature type="chain" id="PRO_5040167947" description="feruloyl esterase" evidence="10">
    <location>
        <begin position="20"/>
        <end position="316"/>
    </location>
</feature>
<dbReference type="OrthoDB" id="424610at2759"/>
<comment type="caution">
    <text evidence="11">The sequence shown here is derived from an EMBL/GenBank/DDBJ whole genome shotgun (WGS) entry which is preliminary data.</text>
</comment>
<evidence type="ECO:0000256" key="3">
    <source>
        <dbReference type="ARBA" id="ARBA00022525"/>
    </source>
</evidence>
<dbReference type="PANTHER" id="PTHR38050:SF2">
    <property type="entry name" value="FERULOYL ESTERASE C-RELATED"/>
    <property type="match status" value="1"/>
</dbReference>
<evidence type="ECO:0000256" key="9">
    <source>
        <dbReference type="ARBA" id="ARBA00034075"/>
    </source>
</evidence>
<comment type="subcellular location">
    <subcellularLocation>
        <location evidence="1">Secreted</location>
    </subcellularLocation>
</comment>
<evidence type="ECO:0000256" key="10">
    <source>
        <dbReference type="SAM" id="SignalP"/>
    </source>
</evidence>
<keyword evidence="5 10" id="KW-0732">Signal</keyword>
<evidence type="ECO:0000313" key="11">
    <source>
        <dbReference type="EMBL" id="KAF2435432.1"/>
    </source>
</evidence>
<evidence type="ECO:0000256" key="1">
    <source>
        <dbReference type="ARBA" id="ARBA00004613"/>
    </source>
</evidence>
<keyword evidence="12" id="KW-1185">Reference proteome</keyword>
<keyword evidence="3" id="KW-0964">Secreted</keyword>
<dbReference type="InterPro" id="IPR043595">
    <property type="entry name" value="FaeB/C/D"/>
</dbReference>
<sequence>MFLAFVITFVSFYNVFITASPIASERAVSGCGTPHPIGSIGLTTYHGLESGGKSRSYSIHLPSGYDRNREYPVVVGFHGSDSIGLFLELDTGLSLSKYSGNKIMVYPNGVDGAWAGPSYAKTSVAEDLAFVSDLLKDIRSNYCIDNQRIYATGMSNGGGFVGTLACSAVGGEFAAFAPVSGSFYTDVNGPDNGCAPARSPLPILEFHGGDDKSVPYAGGQGEGGREPPIPDWLEYWVSRTDCSNKTQVDTFDGDVHLLSWTCDGIKGALQHYKVDDMGHQWPSTVVNFSGIAAGKGPTHIDASALIIQFFDRFTKP</sequence>
<protein>
    <recommendedName>
        <fullName evidence="2">feruloyl esterase</fullName>
        <ecNumber evidence="2">3.1.1.73</ecNumber>
    </recommendedName>
</protein>
<evidence type="ECO:0000313" key="12">
    <source>
        <dbReference type="Proteomes" id="UP000800235"/>
    </source>
</evidence>
<dbReference type="AlphaFoldDB" id="A0A9P4P199"/>
<accession>A0A9P4P199</accession>
<dbReference type="EMBL" id="MU007013">
    <property type="protein sequence ID" value="KAF2435432.1"/>
    <property type="molecule type" value="Genomic_DNA"/>
</dbReference>
<reference evidence="11" key="1">
    <citation type="journal article" date="2020" name="Stud. Mycol.">
        <title>101 Dothideomycetes genomes: a test case for predicting lifestyles and emergence of pathogens.</title>
        <authorList>
            <person name="Haridas S."/>
            <person name="Albert R."/>
            <person name="Binder M."/>
            <person name="Bloem J."/>
            <person name="Labutti K."/>
            <person name="Salamov A."/>
            <person name="Andreopoulos B."/>
            <person name="Baker S."/>
            <person name="Barry K."/>
            <person name="Bills G."/>
            <person name="Bluhm B."/>
            <person name="Cannon C."/>
            <person name="Castanera R."/>
            <person name="Culley D."/>
            <person name="Daum C."/>
            <person name="Ezra D."/>
            <person name="Gonzalez J."/>
            <person name="Henrissat B."/>
            <person name="Kuo A."/>
            <person name="Liang C."/>
            <person name="Lipzen A."/>
            <person name="Lutzoni F."/>
            <person name="Magnuson J."/>
            <person name="Mondo S."/>
            <person name="Nolan M."/>
            <person name="Ohm R."/>
            <person name="Pangilinan J."/>
            <person name="Park H.-J."/>
            <person name="Ramirez L."/>
            <person name="Alfaro M."/>
            <person name="Sun H."/>
            <person name="Tritt A."/>
            <person name="Yoshinaga Y."/>
            <person name="Zwiers L.-H."/>
            <person name="Turgeon B."/>
            <person name="Goodwin S."/>
            <person name="Spatafora J."/>
            <person name="Crous P."/>
            <person name="Grigoriev I."/>
        </authorList>
    </citation>
    <scope>NUCLEOTIDE SEQUENCE</scope>
    <source>
        <strain evidence="11">CBS 130266</strain>
    </source>
</reference>
<keyword evidence="4" id="KW-0858">Xylan degradation</keyword>
<dbReference type="GO" id="GO:0030600">
    <property type="term" value="F:feruloyl esterase activity"/>
    <property type="evidence" value="ECO:0007669"/>
    <property type="project" value="UniProtKB-EC"/>
</dbReference>
<dbReference type="PANTHER" id="PTHR38050">
    <property type="match status" value="1"/>
</dbReference>
<keyword evidence="8" id="KW-0624">Polysaccharide degradation</keyword>
<dbReference type="EC" id="3.1.1.73" evidence="2"/>
<name>A0A9P4P199_9PEZI</name>
<dbReference type="InterPro" id="IPR029058">
    <property type="entry name" value="AB_hydrolase_fold"/>
</dbReference>
<evidence type="ECO:0000256" key="7">
    <source>
        <dbReference type="ARBA" id="ARBA00023277"/>
    </source>
</evidence>
<dbReference type="SUPFAM" id="SSF53474">
    <property type="entry name" value="alpha/beta-Hydrolases"/>
    <property type="match status" value="1"/>
</dbReference>
<dbReference type="GO" id="GO:0005576">
    <property type="term" value="C:extracellular region"/>
    <property type="evidence" value="ECO:0007669"/>
    <property type="project" value="UniProtKB-SubCell"/>
</dbReference>
<evidence type="ECO:0000256" key="2">
    <source>
        <dbReference type="ARBA" id="ARBA00013091"/>
    </source>
</evidence>
<proteinExistence type="predicted"/>
<dbReference type="GO" id="GO:0045493">
    <property type="term" value="P:xylan catabolic process"/>
    <property type="evidence" value="ECO:0007669"/>
    <property type="project" value="UniProtKB-KW"/>
</dbReference>
<evidence type="ECO:0000256" key="8">
    <source>
        <dbReference type="ARBA" id="ARBA00023326"/>
    </source>
</evidence>
<keyword evidence="6" id="KW-0378">Hydrolase</keyword>
<gene>
    <name evidence="11" type="ORF">EJ08DRAFT_337439</name>
</gene>
<evidence type="ECO:0000256" key="4">
    <source>
        <dbReference type="ARBA" id="ARBA00022651"/>
    </source>
</evidence>
<evidence type="ECO:0000256" key="5">
    <source>
        <dbReference type="ARBA" id="ARBA00022729"/>
    </source>
</evidence>
<dbReference type="Proteomes" id="UP000800235">
    <property type="component" value="Unassembled WGS sequence"/>
</dbReference>
<keyword evidence="7" id="KW-0119">Carbohydrate metabolism</keyword>
<organism evidence="11 12">
    <name type="scientific">Tothia fuscella</name>
    <dbReference type="NCBI Taxonomy" id="1048955"/>
    <lineage>
        <taxon>Eukaryota</taxon>
        <taxon>Fungi</taxon>
        <taxon>Dikarya</taxon>
        <taxon>Ascomycota</taxon>
        <taxon>Pezizomycotina</taxon>
        <taxon>Dothideomycetes</taxon>
        <taxon>Pleosporomycetidae</taxon>
        <taxon>Venturiales</taxon>
        <taxon>Cylindrosympodiaceae</taxon>
        <taxon>Tothia</taxon>
    </lineage>
</organism>
<evidence type="ECO:0000256" key="6">
    <source>
        <dbReference type="ARBA" id="ARBA00022801"/>
    </source>
</evidence>